<evidence type="ECO:0000256" key="1">
    <source>
        <dbReference type="SAM" id="SignalP"/>
    </source>
</evidence>
<dbReference type="GO" id="GO:0008236">
    <property type="term" value="F:serine-type peptidase activity"/>
    <property type="evidence" value="ECO:0007669"/>
    <property type="project" value="InterPro"/>
</dbReference>
<evidence type="ECO:0000313" key="4">
    <source>
        <dbReference type="Proteomes" id="UP000663918"/>
    </source>
</evidence>
<dbReference type="InterPro" id="IPR006311">
    <property type="entry name" value="TAT_signal"/>
</dbReference>
<dbReference type="Proteomes" id="UP000663918">
    <property type="component" value="Chromosome"/>
</dbReference>
<dbReference type="InterPro" id="IPR029045">
    <property type="entry name" value="ClpP/crotonase-like_dom_sf"/>
</dbReference>
<feature type="domain" description="Tail specific protease" evidence="2">
    <location>
        <begin position="266"/>
        <end position="420"/>
    </location>
</feature>
<dbReference type="RefSeq" id="WP_207931502.1">
    <property type="nucleotide sequence ID" value="NZ_CP062222.1"/>
</dbReference>
<gene>
    <name evidence="3" type="ORF">IFJ75_04790</name>
</gene>
<evidence type="ECO:0000313" key="3">
    <source>
        <dbReference type="EMBL" id="QTC92222.1"/>
    </source>
</evidence>
<evidence type="ECO:0000259" key="2">
    <source>
        <dbReference type="Pfam" id="PF03572"/>
    </source>
</evidence>
<feature type="chain" id="PRO_5037469061" evidence="1">
    <location>
        <begin position="27"/>
        <end position="488"/>
    </location>
</feature>
<dbReference type="EMBL" id="CP062222">
    <property type="protein sequence ID" value="QTC92222.1"/>
    <property type="molecule type" value="Genomic_DNA"/>
</dbReference>
<organism evidence="3 4">
    <name type="scientific">Brevundimonas goettingensis</name>
    <dbReference type="NCBI Taxonomy" id="2774190"/>
    <lineage>
        <taxon>Bacteria</taxon>
        <taxon>Pseudomonadati</taxon>
        <taxon>Pseudomonadota</taxon>
        <taxon>Alphaproteobacteria</taxon>
        <taxon>Caulobacterales</taxon>
        <taxon>Caulobacteraceae</taxon>
        <taxon>Brevundimonas</taxon>
    </lineage>
</organism>
<dbReference type="SUPFAM" id="SSF52096">
    <property type="entry name" value="ClpP/crotonase"/>
    <property type="match status" value="1"/>
</dbReference>
<keyword evidence="1" id="KW-0732">Signal</keyword>
<sequence>MPSLNRRRLLQLSGSAALAAATPVQARSVTDDWSGDVAILRQTWEAMHPGLYRYSTPEEISARLDGLAHAWRTPGSFRDRFLALTRVTASIRCGHTYPSPYNGSDAMVAALYPDRSLVPFRFRWIDGRIVVTDDHTPEGTLPRGSVITAVNGVPTSDLLGGLIALARADGHNDPKRINLMEVRGEDRFETFDIHLPLILPLESHADFELGDGRIVRAALVTLADRRSRLAPSADPSGDANPWTLEKRPDGIHVLTTANWALYGSTFAWEAWLGQVMDDLTHDGAKGLIIDLRGNEGGLDCGHVILTRLIDRDLPLSRNQRWTRYRSAPEAVRPYLHTWDRSFLDWGDKAQPSADRPGFYRLTRYDDGDDGTVIRPQGTRFAGMVAVLCDASNSSATFGFAQAVQENGLATLIGQPTGGNRRGINGGAFFFLQLPASGLEVDLPLIASFPSTPQPDAAILPDLAVPTTADDIRLGRDPQMTAAIARLTA</sequence>
<keyword evidence="4" id="KW-1185">Reference proteome</keyword>
<dbReference type="Pfam" id="PF03572">
    <property type="entry name" value="Peptidase_S41"/>
    <property type="match status" value="1"/>
</dbReference>
<dbReference type="InterPro" id="IPR005151">
    <property type="entry name" value="Tail-specific_protease"/>
</dbReference>
<dbReference type="Gene3D" id="3.90.226.10">
    <property type="entry name" value="2-enoyl-CoA Hydratase, Chain A, domain 1"/>
    <property type="match status" value="1"/>
</dbReference>
<feature type="signal peptide" evidence="1">
    <location>
        <begin position="1"/>
        <end position="26"/>
    </location>
</feature>
<dbReference type="GO" id="GO:0006508">
    <property type="term" value="P:proteolysis"/>
    <property type="evidence" value="ECO:0007669"/>
    <property type="project" value="InterPro"/>
</dbReference>
<dbReference type="KEGG" id="bgoe:IFJ75_04790"/>
<protein>
    <submittedName>
        <fullName evidence="3">Peptidase S41</fullName>
    </submittedName>
</protein>
<reference evidence="3" key="1">
    <citation type="submission" date="2020-09" db="EMBL/GenBank/DDBJ databases">
        <title>Brevundimonas sp. LVF2 isolated from a puddle in Goettingen, Germany.</title>
        <authorList>
            <person name="Friedrich I."/>
            <person name="Klassen A."/>
            <person name="Hannes N."/>
            <person name="Schneider D."/>
            <person name="Hertel R."/>
            <person name="Daniel R."/>
        </authorList>
    </citation>
    <scope>NUCLEOTIDE SEQUENCE</scope>
    <source>
        <strain evidence="3">LVF2</strain>
    </source>
</reference>
<accession>A0A975C3J7</accession>
<dbReference type="PROSITE" id="PS51318">
    <property type="entry name" value="TAT"/>
    <property type="match status" value="1"/>
</dbReference>
<dbReference type="AlphaFoldDB" id="A0A975C3J7"/>
<proteinExistence type="predicted"/>
<name>A0A975C3J7_9CAUL</name>